<dbReference type="AlphaFoldDB" id="A0A8I1HSI3"/>
<feature type="compositionally biased region" description="Polar residues" evidence="1">
    <location>
        <begin position="16"/>
        <end position="25"/>
    </location>
</feature>
<evidence type="ECO:0008006" key="4">
    <source>
        <dbReference type="Google" id="ProtNLM"/>
    </source>
</evidence>
<keyword evidence="3" id="KW-1185">Reference proteome</keyword>
<feature type="region of interest" description="Disordered" evidence="1">
    <location>
        <begin position="1"/>
        <end position="31"/>
    </location>
</feature>
<dbReference type="RefSeq" id="WP_200435409.1">
    <property type="nucleotide sequence ID" value="NZ_JAEHFL010000003.1"/>
</dbReference>
<sequence length="62" mass="7053">MSDADQKWFFDPATKEVSQGKTSGWENRMGPYDTREEAENAIEIAQARNEAADAADEEDDWK</sequence>
<evidence type="ECO:0000256" key="1">
    <source>
        <dbReference type="SAM" id="MobiDB-lite"/>
    </source>
</evidence>
<dbReference type="EMBL" id="JAEHFL010000003">
    <property type="protein sequence ID" value="MBK3427429.1"/>
    <property type="molecule type" value="Genomic_DNA"/>
</dbReference>
<evidence type="ECO:0000313" key="3">
    <source>
        <dbReference type="Proteomes" id="UP000603369"/>
    </source>
</evidence>
<name>A0A8I1HSI3_9CORY</name>
<protein>
    <recommendedName>
        <fullName evidence="4">SPOR domain-containing protein</fullName>
    </recommendedName>
</protein>
<dbReference type="Proteomes" id="UP000603369">
    <property type="component" value="Unassembled WGS sequence"/>
</dbReference>
<accession>A0A8I1HSI3</accession>
<proteinExistence type="predicted"/>
<evidence type="ECO:0000313" key="2">
    <source>
        <dbReference type="EMBL" id="MBK3427429.1"/>
    </source>
</evidence>
<gene>
    <name evidence="2" type="ORF">JDP02_02750</name>
</gene>
<organism evidence="2 3">
    <name type="scientific">Corynebacterium tuberculostearicum</name>
    <dbReference type="NCBI Taxonomy" id="38304"/>
    <lineage>
        <taxon>Bacteria</taxon>
        <taxon>Bacillati</taxon>
        <taxon>Actinomycetota</taxon>
        <taxon>Actinomycetes</taxon>
        <taxon>Mycobacteriales</taxon>
        <taxon>Corynebacteriaceae</taxon>
        <taxon>Corynebacterium</taxon>
    </lineage>
</organism>
<comment type="caution">
    <text evidence="2">The sequence shown here is derived from an EMBL/GenBank/DDBJ whole genome shotgun (WGS) entry which is preliminary data.</text>
</comment>
<reference evidence="2 3" key="1">
    <citation type="submission" date="2020-12" db="EMBL/GenBank/DDBJ databases">
        <title>Draft genome sequence of the commensal strain Corynebacterium tuberculostearicum MFP09/CIP 102622 isolated from human skin.</title>
        <authorList>
            <person name="Boukerb A.M."/>
            <person name="Janvier X."/>
            <person name="Feuilloley M.G.J."/>
            <person name="Groboillot A."/>
        </authorList>
    </citation>
    <scope>NUCLEOTIDE SEQUENCE [LARGE SCALE GENOMIC DNA]</scope>
    <source>
        <strain evidence="2 3">CIP 102622</strain>
    </source>
</reference>